<dbReference type="NCBIfam" id="TIGR01777">
    <property type="entry name" value="yfcH"/>
    <property type="match status" value="1"/>
</dbReference>
<proteinExistence type="inferred from homology"/>
<dbReference type="Pfam" id="PF08338">
    <property type="entry name" value="DUF1731"/>
    <property type="match status" value="1"/>
</dbReference>
<feature type="domain" description="NAD-dependent epimerase/dehydratase" evidence="2">
    <location>
        <begin position="3"/>
        <end position="213"/>
    </location>
</feature>
<comment type="similarity">
    <text evidence="1">Belongs to the NAD(P)-dependent epimerase/dehydratase family. SDR39U1 subfamily.</text>
</comment>
<dbReference type="CDD" id="cd05242">
    <property type="entry name" value="SDR_a8"/>
    <property type="match status" value="1"/>
</dbReference>
<dbReference type="InterPro" id="IPR001509">
    <property type="entry name" value="Epimerase_deHydtase"/>
</dbReference>
<dbReference type="InterPro" id="IPR036291">
    <property type="entry name" value="NAD(P)-bd_dom_sf"/>
</dbReference>
<feature type="domain" description="DUF1731" evidence="3">
    <location>
        <begin position="247"/>
        <end position="293"/>
    </location>
</feature>
<dbReference type="PANTHER" id="PTHR11092:SF0">
    <property type="entry name" value="EPIMERASE FAMILY PROTEIN SDR39U1"/>
    <property type="match status" value="1"/>
</dbReference>
<dbReference type="Pfam" id="PF01370">
    <property type="entry name" value="Epimerase"/>
    <property type="match status" value="1"/>
</dbReference>
<evidence type="ECO:0000256" key="1">
    <source>
        <dbReference type="ARBA" id="ARBA00009353"/>
    </source>
</evidence>
<evidence type="ECO:0000313" key="4">
    <source>
        <dbReference type="EMBL" id="GGJ65811.1"/>
    </source>
</evidence>
<dbReference type="Proteomes" id="UP000634435">
    <property type="component" value="Unassembled WGS sequence"/>
</dbReference>
<name>A0ABQ2DSJ4_9BACI</name>
<organism evidence="4 5">
    <name type="scientific">Virgibacillus kapii</name>
    <dbReference type="NCBI Taxonomy" id="1638645"/>
    <lineage>
        <taxon>Bacteria</taxon>
        <taxon>Bacillati</taxon>
        <taxon>Bacillota</taxon>
        <taxon>Bacilli</taxon>
        <taxon>Bacillales</taxon>
        <taxon>Bacillaceae</taxon>
        <taxon>Virgibacillus</taxon>
    </lineage>
</organism>
<sequence>MNILLTGGTGFVGQALSAYLHTRNDHTYILTRSPENHKNTNQSTFISYQYPPEELPVIHAVINLAGESLFGYWSEKKKQAILNSRIQTTERLIAFIKRLPTLPDVFISGSAVGYYGISEDLMFSENTSESGDDFLSHVTSKWEKTASQAEDLGIRTLYTRFGIVLGKDGALPFMSLPVKLFAGGKIGNGEQWLSWIHIEDAVKLIVFCLDHPKISGPVNVTAPHPKRNKAFMKILAKVLKRPYWLPVPSPFIFIAAGEMSQLITKGQYVIPKKALDHQFSFAFPYLEEALKNIYRS</sequence>
<keyword evidence="5" id="KW-1185">Reference proteome</keyword>
<dbReference type="SUPFAM" id="SSF51735">
    <property type="entry name" value="NAD(P)-binding Rossmann-fold domains"/>
    <property type="match status" value="1"/>
</dbReference>
<gene>
    <name evidence="4" type="primary">yfhF</name>
    <name evidence="4" type="ORF">GCM10007111_29650</name>
</gene>
<reference evidence="5" key="1">
    <citation type="journal article" date="2019" name="Int. J. Syst. Evol. Microbiol.">
        <title>The Global Catalogue of Microorganisms (GCM) 10K type strain sequencing project: providing services to taxonomists for standard genome sequencing and annotation.</title>
        <authorList>
            <consortium name="The Broad Institute Genomics Platform"/>
            <consortium name="The Broad Institute Genome Sequencing Center for Infectious Disease"/>
            <person name="Wu L."/>
            <person name="Ma J."/>
        </authorList>
    </citation>
    <scope>NUCLEOTIDE SEQUENCE [LARGE SCALE GENOMIC DNA]</scope>
    <source>
        <strain evidence="5">JCM 30071</strain>
    </source>
</reference>
<accession>A0ABQ2DSJ4</accession>
<protein>
    <submittedName>
        <fullName evidence="4">Epimerase family protein YfhF</fullName>
    </submittedName>
</protein>
<dbReference type="PANTHER" id="PTHR11092">
    <property type="entry name" value="SUGAR NUCLEOTIDE EPIMERASE RELATED"/>
    <property type="match status" value="1"/>
</dbReference>
<dbReference type="InterPro" id="IPR013549">
    <property type="entry name" value="DUF1731"/>
</dbReference>
<dbReference type="Gene3D" id="3.40.50.720">
    <property type="entry name" value="NAD(P)-binding Rossmann-like Domain"/>
    <property type="match status" value="1"/>
</dbReference>
<evidence type="ECO:0000259" key="2">
    <source>
        <dbReference type="Pfam" id="PF01370"/>
    </source>
</evidence>
<comment type="caution">
    <text evidence="4">The sequence shown here is derived from an EMBL/GenBank/DDBJ whole genome shotgun (WGS) entry which is preliminary data.</text>
</comment>
<evidence type="ECO:0000259" key="3">
    <source>
        <dbReference type="Pfam" id="PF08338"/>
    </source>
</evidence>
<dbReference type="InterPro" id="IPR010099">
    <property type="entry name" value="SDR39U1"/>
</dbReference>
<evidence type="ECO:0000313" key="5">
    <source>
        <dbReference type="Proteomes" id="UP000634435"/>
    </source>
</evidence>
<dbReference type="RefSeq" id="WP_021290591.1">
    <property type="nucleotide sequence ID" value="NZ_BMPN01000004.1"/>
</dbReference>
<dbReference type="EMBL" id="BMPN01000004">
    <property type="protein sequence ID" value="GGJ65811.1"/>
    <property type="molecule type" value="Genomic_DNA"/>
</dbReference>